<evidence type="ECO:0008006" key="4">
    <source>
        <dbReference type="Google" id="ProtNLM"/>
    </source>
</evidence>
<feature type="chain" id="PRO_5017690324" description="Sel1 repeat family protein" evidence="1">
    <location>
        <begin position="19"/>
        <end position="415"/>
    </location>
</feature>
<keyword evidence="1" id="KW-0732">Signal</keyword>
<dbReference type="AlphaFoldDB" id="A0A3E1Q7W2"/>
<proteinExistence type="predicted"/>
<keyword evidence="3" id="KW-1185">Reference proteome</keyword>
<protein>
    <recommendedName>
        <fullName evidence="4">Sel1 repeat family protein</fullName>
    </recommendedName>
</protein>
<evidence type="ECO:0000313" key="3">
    <source>
        <dbReference type="Proteomes" id="UP000261082"/>
    </source>
</evidence>
<dbReference type="PANTHER" id="PTHR11102:SF160">
    <property type="entry name" value="ERAD-ASSOCIATED E3 UBIQUITIN-PROTEIN LIGASE COMPONENT HRD3"/>
    <property type="match status" value="1"/>
</dbReference>
<sequence length="415" mass="46452">MKLIYTIWIVLVSITAFAQNYQTVEEVNSVCDQLGFSSDEEAHIAVDNIMEIIGLQKNFIIQKCPNINNAVAKNITDKSGNIKRYILYDSEFFSNMDIKAGSDWAAISILAHEIGHHLNGHALNNKGSNHKFELDADYFSGLILAKMGATLEEAQSAIQTFRYEKATATHPAKQDRLNEIEKGWTKGDDYKNRGNTTNDTPITDAMEPLVQELYRKAKKGDASAQSSLGYFYYSGNGVEKDYDKAVKWTRKAAEQGNATGQNNLGNMYSNGNGVERDYNKAQKWTHRAAEQGNASGQFNLGVAYAKGEGVEQDYFQAAKWTRRAAEQGHALGQAILGSMYVNGNGVEKDYDEAVKWFRKAAEQGDAQGQNYLGVMYYEGAGVEKDYNEALKWFRKSARKDYKDSQEKLTKLGESW</sequence>
<dbReference type="OrthoDB" id="1173761at2"/>
<comment type="caution">
    <text evidence="2">The sequence shown here is derived from an EMBL/GenBank/DDBJ whole genome shotgun (WGS) entry which is preliminary data.</text>
</comment>
<dbReference type="InterPro" id="IPR011990">
    <property type="entry name" value="TPR-like_helical_dom_sf"/>
</dbReference>
<dbReference type="SUPFAM" id="SSF81901">
    <property type="entry name" value="HCP-like"/>
    <property type="match status" value="1"/>
</dbReference>
<name>A0A3E1Q7W2_9FLAO</name>
<dbReference type="EMBL" id="QVID01000002">
    <property type="protein sequence ID" value="RFN58208.1"/>
    <property type="molecule type" value="Genomic_DNA"/>
</dbReference>
<gene>
    <name evidence="2" type="ORF">DZ858_13325</name>
</gene>
<dbReference type="Proteomes" id="UP000261082">
    <property type="component" value="Unassembled WGS sequence"/>
</dbReference>
<dbReference type="Pfam" id="PF08238">
    <property type="entry name" value="Sel1"/>
    <property type="match status" value="5"/>
</dbReference>
<dbReference type="InterPro" id="IPR050767">
    <property type="entry name" value="Sel1_AlgK"/>
</dbReference>
<dbReference type="SMART" id="SM00671">
    <property type="entry name" value="SEL1"/>
    <property type="match status" value="5"/>
</dbReference>
<evidence type="ECO:0000313" key="2">
    <source>
        <dbReference type="EMBL" id="RFN58208.1"/>
    </source>
</evidence>
<dbReference type="InterPro" id="IPR006597">
    <property type="entry name" value="Sel1-like"/>
</dbReference>
<accession>A0A3E1Q7W2</accession>
<feature type="signal peptide" evidence="1">
    <location>
        <begin position="1"/>
        <end position="18"/>
    </location>
</feature>
<reference evidence="2 3" key="1">
    <citation type="journal article" date="2007" name="Int. J. Syst. Evol. Microbiol.">
        <title>Marixanthomonas ophiurae gen. nov., sp. nov., a marine bacterium of the family Flavobacteriaceae isolated from a deep-sea brittle star.</title>
        <authorList>
            <person name="Romanenko L.A."/>
            <person name="Uchino M."/>
            <person name="Frolova G.M."/>
            <person name="Mikhailov V.V."/>
        </authorList>
    </citation>
    <scope>NUCLEOTIDE SEQUENCE [LARGE SCALE GENOMIC DNA]</scope>
    <source>
        <strain evidence="2 3">KMM 3046</strain>
    </source>
</reference>
<evidence type="ECO:0000256" key="1">
    <source>
        <dbReference type="SAM" id="SignalP"/>
    </source>
</evidence>
<dbReference type="Gene3D" id="1.25.40.10">
    <property type="entry name" value="Tetratricopeptide repeat domain"/>
    <property type="match status" value="2"/>
</dbReference>
<dbReference type="PANTHER" id="PTHR11102">
    <property type="entry name" value="SEL-1-LIKE PROTEIN"/>
    <property type="match status" value="1"/>
</dbReference>
<organism evidence="2 3">
    <name type="scientific">Marixanthomonas ophiurae</name>
    <dbReference type="NCBI Taxonomy" id="387659"/>
    <lineage>
        <taxon>Bacteria</taxon>
        <taxon>Pseudomonadati</taxon>
        <taxon>Bacteroidota</taxon>
        <taxon>Flavobacteriia</taxon>
        <taxon>Flavobacteriales</taxon>
        <taxon>Flavobacteriaceae</taxon>
        <taxon>Marixanthomonas</taxon>
    </lineage>
</organism>
<dbReference type="RefSeq" id="WP_117160156.1">
    <property type="nucleotide sequence ID" value="NZ_QVID01000002.1"/>
</dbReference>